<protein>
    <submittedName>
        <fullName evidence="1">Uncharacterized protein</fullName>
    </submittedName>
</protein>
<gene>
    <name evidence="1" type="ORF">Cni_G21218</name>
</gene>
<organism evidence="1 2">
    <name type="scientific">Canna indica</name>
    <name type="common">Indian-shot</name>
    <dbReference type="NCBI Taxonomy" id="4628"/>
    <lineage>
        <taxon>Eukaryota</taxon>
        <taxon>Viridiplantae</taxon>
        <taxon>Streptophyta</taxon>
        <taxon>Embryophyta</taxon>
        <taxon>Tracheophyta</taxon>
        <taxon>Spermatophyta</taxon>
        <taxon>Magnoliopsida</taxon>
        <taxon>Liliopsida</taxon>
        <taxon>Zingiberales</taxon>
        <taxon>Cannaceae</taxon>
        <taxon>Canna</taxon>
    </lineage>
</organism>
<name>A0AAQ3QKH5_9LILI</name>
<dbReference type="AlphaFoldDB" id="A0AAQ3QKH5"/>
<proteinExistence type="predicted"/>
<dbReference type="EMBL" id="CP136895">
    <property type="protein sequence ID" value="WOL12451.1"/>
    <property type="molecule type" value="Genomic_DNA"/>
</dbReference>
<evidence type="ECO:0000313" key="2">
    <source>
        <dbReference type="Proteomes" id="UP001327560"/>
    </source>
</evidence>
<sequence length="75" mass="8013">MIFLPQRERPFPKGKVVGEEGFEPLTPCNTRGDGGRSRCGLGSLVLPTAIRRPLRDKRLRLGFDCTGAAAGDGGS</sequence>
<evidence type="ECO:0000313" key="1">
    <source>
        <dbReference type="EMBL" id="WOL12451.1"/>
    </source>
</evidence>
<reference evidence="1 2" key="1">
    <citation type="submission" date="2023-10" db="EMBL/GenBank/DDBJ databases">
        <title>Chromosome-scale genome assembly provides insights into flower coloration mechanisms of Canna indica.</title>
        <authorList>
            <person name="Li C."/>
        </authorList>
    </citation>
    <scope>NUCLEOTIDE SEQUENCE [LARGE SCALE GENOMIC DNA]</scope>
    <source>
        <tissue evidence="1">Flower</tissue>
    </source>
</reference>
<dbReference type="Proteomes" id="UP001327560">
    <property type="component" value="Chromosome 6"/>
</dbReference>
<accession>A0AAQ3QKH5</accession>
<keyword evidence="2" id="KW-1185">Reference proteome</keyword>